<name>A0A1I2MAN6_9EURY</name>
<dbReference type="GO" id="GO:0046872">
    <property type="term" value="F:metal ion binding"/>
    <property type="evidence" value="ECO:0007669"/>
    <property type="project" value="UniProtKB-KW"/>
</dbReference>
<dbReference type="GO" id="GO:0005737">
    <property type="term" value="C:cytoplasm"/>
    <property type="evidence" value="ECO:0007669"/>
    <property type="project" value="TreeGrafter"/>
</dbReference>
<gene>
    <name evidence="11" type="ORF">SAMN04488063_0655</name>
</gene>
<dbReference type="RefSeq" id="WP_092888310.1">
    <property type="nucleotide sequence ID" value="NZ_FOOQ01000001.1"/>
</dbReference>
<dbReference type="PANTHER" id="PTHR15822:SF4">
    <property type="entry name" value="TYROSYL-DNA PHOSPHODIESTERASE 2"/>
    <property type="match status" value="1"/>
</dbReference>
<comment type="cofactor">
    <cofactor evidence="1">
        <name>Mn(2+)</name>
        <dbReference type="ChEBI" id="CHEBI:29035"/>
    </cofactor>
</comment>
<keyword evidence="7" id="KW-0460">Magnesium</keyword>
<keyword evidence="8" id="KW-0234">DNA repair</keyword>
<evidence type="ECO:0000256" key="4">
    <source>
        <dbReference type="ARBA" id="ARBA00022723"/>
    </source>
</evidence>
<evidence type="ECO:0000256" key="3">
    <source>
        <dbReference type="ARBA" id="ARBA00022722"/>
    </source>
</evidence>
<evidence type="ECO:0000259" key="10">
    <source>
        <dbReference type="Pfam" id="PF03372"/>
    </source>
</evidence>
<dbReference type="PROSITE" id="PS51318">
    <property type="entry name" value="TAT"/>
    <property type="match status" value="1"/>
</dbReference>
<dbReference type="SUPFAM" id="SSF56219">
    <property type="entry name" value="DNase I-like"/>
    <property type="match status" value="1"/>
</dbReference>
<dbReference type="GO" id="GO:0070260">
    <property type="term" value="F:5'-tyrosyl-DNA phosphodiesterase activity"/>
    <property type="evidence" value="ECO:0007669"/>
    <property type="project" value="TreeGrafter"/>
</dbReference>
<organism evidence="11 12">
    <name type="scientific">Halopelagius inordinatus</name>
    <dbReference type="NCBI Taxonomy" id="553467"/>
    <lineage>
        <taxon>Archaea</taxon>
        <taxon>Methanobacteriati</taxon>
        <taxon>Methanobacteriota</taxon>
        <taxon>Stenosarchaea group</taxon>
        <taxon>Halobacteria</taxon>
        <taxon>Halobacteriales</taxon>
        <taxon>Haloferacaceae</taxon>
    </lineage>
</organism>
<keyword evidence="5" id="KW-0227">DNA damage</keyword>
<dbReference type="Gene3D" id="3.60.10.10">
    <property type="entry name" value="Endonuclease/exonuclease/phosphatase"/>
    <property type="match status" value="1"/>
</dbReference>
<dbReference type="Pfam" id="PF03372">
    <property type="entry name" value="Exo_endo_phos"/>
    <property type="match status" value="1"/>
</dbReference>
<dbReference type="InterPro" id="IPR036691">
    <property type="entry name" value="Endo/exonu/phosph_ase_sf"/>
</dbReference>
<feature type="region of interest" description="Disordered" evidence="9">
    <location>
        <begin position="369"/>
        <end position="439"/>
    </location>
</feature>
<evidence type="ECO:0000313" key="12">
    <source>
        <dbReference type="Proteomes" id="UP000198876"/>
    </source>
</evidence>
<dbReference type="GO" id="GO:0004519">
    <property type="term" value="F:endonuclease activity"/>
    <property type="evidence" value="ECO:0007669"/>
    <property type="project" value="UniProtKB-KW"/>
</dbReference>
<keyword evidence="12" id="KW-1185">Reference proteome</keyword>
<dbReference type="InterPro" id="IPR051547">
    <property type="entry name" value="TDP2-like"/>
</dbReference>
<keyword evidence="11" id="KW-0269">Exonuclease</keyword>
<evidence type="ECO:0000256" key="7">
    <source>
        <dbReference type="ARBA" id="ARBA00022842"/>
    </source>
</evidence>
<evidence type="ECO:0000256" key="1">
    <source>
        <dbReference type="ARBA" id="ARBA00001936"/>
    </source>
</evidence>
<dbReference type="InterPro" id="IPR006311">
    <property type="entry name" value="TAT_signal"/>
</dbReference>
<keyword evidence="4" id="KW-0479">Metal-binding</keyword>
<dbReference type="EMBL" id="FOOQ01000001">
    <property type="protein sequence ID" value="SFF88545.1"/>
    <property type="molecule type" value="Genomic_DNA"/>
</dbReference>
<evidence type="ECO:0000256" key="5">
    <source>
        <dbReference type="ARBA" id="ARBA00022763"/>
    </source>
</evidence>
<sequence length="457" mass="47460">MHSGPSSTTLSRRTALRVGALTVAGLSATGLGSRRTRARGDDSEVTVATRNLGLGANLASLFFVRSPDELAETAGRLYRDVRDSAVERRMAAIAAELAAHEPDVVGVQEAALVRTDASAEATTLGKTNAENVAVDFLAELTAALAGEGVPYEVAQVTTNADAEFPAATEDGRLDVRLTDRDAVLVREGADATVESTSETAFDTALDIPVDGDVYRVKRGYGTVRATVRGRGVSVVNTHLESASERVRNAQATQLADALGSLDGPLVVLGDANDGPAFDGGAYETLAADFTDAWEAATPDDPGYTCCQRSTLENEDSRLDERVDLVLVRGGLTPTSAVRVGAAPSDRIDAGDGRTLWSSDHAGVVATLARTTESAESETAERRTTAADGNATTGPTNRTATTDSTGETADDRTREATSNESRPGTASDAETPGFGPVASLAGLFCGGAALARRARRDD</sequence>
<protein>
    <submittedName>
        <fullName evidence="11">Endonuclease/Exonuclease/phosphatase family protein</fullName>
    </submittedName>
</protein>
<feature type="domain" description="Endonuclease/exonuclease/phosphatase" evidence="10">
    <location>
        <begin position="86"/>
        <end position="360"/>
    </location>
</feature>
<keyword evidence="3" id="KW-0540">Nuclease</keyword>
<dbReference type="GO" id="GO:0006302">
    <property type="term" value="P:double-strand break repair"/>
    <property type="evidence" value="ECO:0007669"/>
    <property type="project" value="TreeGrafter"/>
</dbReference>
<keyword evidence="6" id="KW-0378">Hydrolase</keyword>
<evidence type="ECO:0000313" key="11">
    <source>
        <dbReference type="EMBL" id="SFF88545.1"/>
    </source>
</evidence>
<comment type="cofactor">
    <cofactor evidence="2">
        <name>Mg(2+)</name>
        <dbReference type="ChEBI" id="CHEBI:18420"/>
    </cofactor>
</comment>
<proteinExistence type="predicted"/>
<evidence type="ECO:0000256" key="6">
    <source>
        <dbReference type="ARBA" id="ARBA00022801"/>
    </source>
</evidence>
<dbReference type="PANTHER" id="PTHR15822">
    <property type="entry name" value="TRAF AND TNF RECEPTOR-ASSOCIATED PROTEIN"/>
    <property type="match status" value="1"/>
</dbReference>
<accession>A0A1I2MAN6</accession>
<evidence type="ECO:0000256" key="8">
    <source>
        <dbReference type="ARBA" id="ARBA00023204"/>
    </source>
</evidence>
<evidence type="ECO:0000256" key="9">
    <source>
        <dbReference type="SAM" id="MobiDB-lite"/>
    </source>
</evidence>
<dbReference type="OrthoDB" id="292883at2157"/>
<reference evidence="12" key="1">
    <citation type="submission" date="2016-10" db="EMBL/GenBank/DDBJ databases">
        <authorList>
            <person name="Varghese N."/>
            <person name="Submissions S."/>
        </authorList>
    </citation>
    <scope>NUCLEOTIDE SEQUENCE [LARGE SCALE GENOMIC DNA]</scope>
    <source>
        <strain evidence="12">CGMCC 1.7739</strain>
    </source>
</reference>
<dbReference type="GO" id="GO:0003697">
    <property type="term" value="F:single-stranded DNA binding"/>
    <property type="evidence" value="ECO:0007669"/>
    <property type="project" value="TreeGrafter"/>
</dbReference>
<feature type="compositionally biased region" description="Low complexity" evidence="9">
    <location>
        <begin position="385"/>
        <end position="401"/>
    </location>
</feature>
<dbReference type="InterPro" id="IPR005135">
    <property type="entry name" value="Endo/exonuclease/phosphatase"/>
</dbReference>
<evidence type="ECO:0000256" key="2">
    <source>
        <dbReference type="ARBA" id="ARBA00001946"/>
    </source>
</evidence>
<keyword evidence="11" id="KW-0255">Endonuclease</keyword>
<dbReference type="STRING" id="553467.SAMN04488063_0655"/>
<dbReference type="Proteomes" id="UP000198876">
    <property type="component" value="Unassembled WGS sequence"/>
</dbReference>
<dbReference type="GO" id="GO:0004527">
    <property type="term" value="F:exonuclease activity"/>
    <property type="evidence" value="ECO:0007669"/>
    <property type="project" value="UniProtKB-KW"/>
</dbReference>
<dbReference type="AlphaFoldDB" id="A0A1I2MAN6"/>